<comment type="caution">
    <text evidence="1">The sequence shown here is derived from an EMBL/GenBank/DDBJ whole genome shotgun (WGS) entry which is preliminary data.</text>
</comment>
<reference evidence="1 2" key="1">
    <citation type="submission" date="2016-11" db="EMBL/GenBank/DDBJ databases">
        <title>Whole Genome Sequence of Listeria newyorkensis.</title>
        <authorList>
            <person name="Frink S."/>
            <person name="Morales C."/>
            <person name="Kiang D."/>
        </authorList>
    </citation>
    <scope>NUCLEOTIDE SEQUENCE [LARGE SCALE GENOMIC DNA]</scope>
    <source>
        <strain evidence="1 2">F1604011-044</strain>
    </source>
</reference>
<accession>A0ABX4XLP9</accession>
<dbReference type="EMBL" id="MPDH01000014">
    <property type="protein sequence ID" value="PNP90638.1"/>
    <property type="molecule type" value="Genomic_DNA"/>
</dbReference>
<keyword evidence="2" id="KW-1185">Reference proteome</keyword>
<proteinExistence type="predicted"/>
<evidence type="ECO:0000313" key="2">
    <source>
        <dbReference type="Proteomes" id="UP000236500"/>
    </source>
</evidence>
<gene>
    <name evidence="1" type="ORF">BMT55_11715</name>
</gene>
<organism evidence="1 2">
    <name type="scientific">Listeria newyorkensis</name>
    <dbReference type="NCBI Taxonomy" id="1497681"/>
    <lineage>
        <taxon>Bacteria</taxon>
        <taxon>Bacillati</taxon>
        <taxon>Bacillota</taxon>
        <taxon>Bacilli</taxon>
        <taxon>Bacillales</taxon>
        <taxon>Listeriaceae</taxon>
        <taxon>Listeria</taxon>
    </lineage>
</organism>
<name>A0ABX4XLP9_9LIST</name>
<dbReference type="Proteomes" id="UP000236500">
    <property type="component" value="Unassembled WGS sequence"/>
</dbReference>
<dbReference type="RefSeq" id="WP_103034978.1">
    <property type="nucleotide sequence ID" value="NZ_MPDH01000014.1"/>
</dbReference>
<protein>
    <submittedName>
        <fullName evidence="1">Uncharacterized protein</fullName>
    </submittedName>
</protein>
<sequence length="118" mass="13743">MISAYTKQAREQLKESRLLYRKHLLRIAHMNNGFARWEAQQKLAEMEETNRTLQETYLLATIADEVGIQFGVKDEFNMTVLQLLRREYELSSKQIAQLCGVGSDFVYQRIGKLEGSKK</sequence>
<evidence type="ECO:0000313" key="1">
    <source>
        <dbReference type="EMBL" id="PNP90638.1"/>
    </source>
</evidence>